<dbReference type="InterPro" id="IPR051169">
    <property type="entry name" value="NADH-Q_oxidoreductase"/>
</dbReference>
<dbReference type="Proteomes" id="UP000504693">
    <property type="component" value="Chromosome"/>
</dbReference>
<reference evidence="6 7" key="1">
    <citation type="submission" date="2020-05" db="EMBL/GenBank/DDBJ databases">
        <title>Erythrobacter mangrovi sp. nov., isolated from rhizosphere soil of mangrove plant (Kandelia candel).</title>
        <authorList>
            <person name="Ye Y.H."/>
        </authorList>
    </citation>
    <scope>NUCLEOTIDE SEQUENCE [LARGE SCALE GENOMIC DNA]</scope>
    <source>
        <strain evidence="6 7">EB310</strain>
    </source>
</reference>
<dbReference type="EMBL" id="CP053921">
    <property type="protein sequence ID" value="QKG70120.1"/>
    <property type="molecule type" value="Genomic_DNA"/>
</dbReference>
<evidence type="ECO:0000256" key="1">
    <source>
        <dbReference type="ARBA" id="ARBA00001974"/>
    </source>
</evidence>
<gene>
    <name evidence="6" type="ORF">HQR01_01345</name>
</gene>
<feature type="domain" description="FAD/NAD(P)-binding" evidence="5">
    <location>
        <begin position="9"/>
        <end position="287"/>
    </location>
</feature>
<accession>A0A7D3X9M8</accession>
<dbReference type="InterPro" id="IPR023753">
    <property type="entry name" value="FAD/NAD-binding_dom"/>
</dbReference>
<comment type="cofactor">
    <cofactor evidence="1">
        <name>FAD</name>
        <dbReference type="ChEBI" id="CHEBI:57692"/>
    </cofactor>
</comment>
<dbReference type="Pfam" id="PF07992">
    <property type="entry name" value="Pyr_redox_2"/>
    <property type="match status" value="1"/>
</dbReference>
<dbReference type="PRINTS" id="PR00368">
    <property type="entry name" value="FADPNR"/>
</dbReference>
<keyword evidence="4" id="KW-0560">Oxidoreductase</keyword>
<name>A0A7D3X9M8_9SPHN</name>
<protein>
    <submittedName>
        <fullName evidence="6">FAD-dependent oxidoreductase</fullName>
    </submittedName>
</protein>
<evidence type="ECO:0000313" key="6">
    <source>
        <dbReference type="EMBL" id="QKG70120.1"/>
    </source>
</evidence>
<keyword evidence="2" id="KW-0285">Flavoprotein</keyword>
<dbReference type="InterPro" id="IPR036188">
    <property type="entry name" value="FAD/NAD-bd_sf"/>
</dbReference>
<evidence type="ECO:0000256" key="3">
    <source>
        <dbReference type="ARBA" id="ARBA00022827"/>
    </source>
</evidence>
<dbReference type="Gene3D" id="3.50.50.100">
    <property type="match status" value="1"/>
</dbReference>
<evidence type="ECO:0000313" key="7">
    <source>
        <dbReference type="Proteomes" id="UP000504693"/>
    </source>
</evidence>
<proteinExistence type="predicted"/>
<sequence length="372" mass="40251">MTMPAEPTLLLVGAGHAHLGVIDDWRRNGTPKGRTLLVEPLAAMQYSGMVPGWIAGEYRASELAIPLAPLVEQAGITWHQARLAGIDPRARVAKLDDGSEIAFDVCSIATGGAGRAARAMGNDPRLLDIRPLDRFIGRWQALRDDVPQHRRVAVIGGGAGGVELAFGMRNSAHWRDLAVTLVIGEAGLLPSHPAPVRKRVTRELERQGIALLAEDAAFERGELVAGGRSLEPLDLVVAAVGSGAPDWPRENGLPVDPDGFIAVDRYNRACGQPHIFAVGDVARRTDRDVAHSGVHAVYSGPVLARNLRRSLSGEEPARSYSPSFMDFYLLNTCRGEAIASYAALGVQGRGLRVLKNWLDRRWIKRFTRSAAR</sequence>
<evidence type="ECO:0000259" key="5">
    <source>
        <dbReference type="Pfam" id="PF07992"/>
    </source>
</evidence>
<keyword evidence="7" id="KW-1185">Reference proteome</keyword>
<dbReference type="RefSeq" id="WP_173212006.1">
    <property type="nucleotide sequence ID" value="NZ_CP053921.1"/>
</dbReference>
<dbReference type="PANTHER" id="PTHR42913">
    <property type="entry name" value="APOPTOSIS-INDUCING FACTOR 1"/>
    <property type="match status" value="1"/>
</dbReference>
<dbReference type="GO" id="GO:0003955">
    <property type="term" value="F:NAD(P)H dehydrogenase (quinone) activity"/>
    <property type="evidence" value="ECO:0007669"/>
    <property type="project" value="TreeGrafter"/>
</dbReference>
<evidence type="ECO:0000256" key="2">
    <source>
        <dbReference type="ARBA" id="ARBA00022630"/>
    </source>
</evidence>
<dbReference type="PANTHER" id="PTHR42913:SF9">
    <property type="entry name" value="SLR1591 PROTEIN"/>
    <property type="match status" value="1"/>
</dbReference>
<keyword evidence="3" id="KW-0274">FAD</keyword>
<dbReference type="KEGG" id="emv:HQR01_01345"/>
<dbReference type="AlphaFoldDB" id="A0A7D3X9M8"/>
<dbReference type="GO" id="GO:0019646">
    <property type="term" value="P:aerobic electron transport chain"/>
    <property type="evidence" value="ECO:0007669"/>
    <property type="project" value="TreeGrafter"/>
</dbReference>
<dbReference type="SUPFAM" id="SSF51905">
    <property type="entry name" value="FAD/NAD(P)-binding domain"/>
    <property type="match status" value="2"/>
</dbReference>
<organism evidence="6 7">
    <name type="scientific">Erythrobacter mangrovi</name>
    <dbReference type="NCBI Taxonomy" id="2739433"/>
    <lineage>
        <taxon>Bacteria</taxon>
        <taxon>Pseudomonadati</taxon>
        <taxon>Pseudomonadota</taxon>
        <taxon>Alphaproteobacteria</taxon>
        <taxon>Sphingomonadales</taxon>
        <taxon>Erythrobacteraceae</taxon>
        <taxon>Erythrobacter/Porphyrobacter group</taxon>
        <taxon>Erythrobacter</taxon>
    </lineage>
</organism>
<evidence type="ECO:0000256" key="4">
    <source>
        <dbReference type="ARBA" id="ARBA00023002"/>
    </source>
</evidence>